<dbReference type="Proteomes" id="UP001149074">
    <property type="component" value="Unassembled WGS sequence"/>
</dbReference>
<dbReference type="GeneID" id="81362768"/>
<dbReference type="AlphaFoldDB" id="A0A9W9EIC8"/>
<keyword evidence="2" id="KW-1185">Reference proteome</keyword>
<dbReference type="RefSeq" id="XP_056468777.1">
    <property type="nucleotide sequence ID" value="XM_056623789.1"/>
</dbReference>
<evidence type="ECO:0000313" key="1">
    <source>
        <dbReference type="EMBL" id="KAJ5082255.1"/>
    </source>
</evidence>
<sequence length="155" mass="17302">MPSFSLHSFPQLLHNRRAVSQSPIFEGVAVRRKTSPRVTRSTTDRVKSPINRLCGARTSGFRFPFRTRSPPAELATQGTVNVSGLLVDSQTVRTHRVADGGKRSIEVTLWIATQLLANAPRSVRGRFGQTGRGAEIVEAVEVRYFPEWTRRSTLE</sequence>
<name>A0A9W9EIC8_9EURO</name>
<proteinExistence type="predicted"/>
<gene>
    <name evidence="1" type="ORF">N7532_011298</name>
</gene>
<reference evidence="1" key="1">
    <citation type="submission" date="2022-11" db="EMBL/GenBank/DDBJ databases">
        <authorList>
            <person name="Petersen C."/>
        </authorList>
    </citation>
    <scope>NUCLEOTIDE SEQUENCE</scope>
    <source>
        <strain evidence="1">IBT 30761</strain>
    </source>
</reference>
<dbReference type="EMBL" id="JAPQKI010000011">
    <property type="protein sequence ID" value="KAJ5082255.1"/>
    <property type="molecule type" value="Genomic_DNA"/>
</dbReference>
<evidence type="ECO:0000313" key="2">
    <source>
        <dbReference type="Proteomes" id="UP001149074"/>
    </source>
</evidence>
<protein>
    <submittedName>
        <fullName evidence="1">Uncharacterized protein</fullName>
    </submittedName>
</protein>
<accession>A0A9W9EIC8</accession>
<comment type="caution">
    <text evidence="1">The sequence shown here is derived from an EMBL/GenBank/DDBJ whole genome shotgun (WGS) entry which is preliminary data.</text>
</comment>
<reference evidence="1" key="2">
    <citation type="journal article" date="2023" name="IMA Fungus">
        <title>Comparative genomic study of the Penicillium genus elucidates a diverse pangenome and 15 lateral gene transfer events.</title>
        <authorList>
            <person name="Petersen C."/>
            <person name="Sorensen T."/>
            <person name="Nielsen M.R."/>
            <person name="Sondergaard T.E."/>
            <person name="Sorensen J.L."/>
            <person name="Fitzpatrick D.A."/>
            <person name="Frisvad J.C."/>
            <person name="Nielsen K.L."/>
        </authorList>
    </citation>
    <scope>NUCLEOTIDE SEQUENCE</scope>
    <source>
        <strain evidence="1">IBT 30761</strain>
    </source>
</reference>
<organism evidence="1 2">
    <name type="scientific">Penicillium argentinense</name>
    <dbReference type="NCBI Taxonomy" id="1131581"/>
    <lineage>
        <taxon>Eukaryota</taxon>
        <taxon>Fungi</taxon>
        <taxon>Dikarya</taxon>
        <taxon>Ascomycota</taxon>
        <taxon>Pezizomycotina</taxon>
        <taxon>Eurotiomycetes</taxon>
        <taxon>Eurotiomycetidae</taxon>
        <taxon>Eurotiales</taxon>
        <taxon>Aspergillaceae</taxon>
        <taxon>Penicillium</taxon>
    </lineage>
</organism>